<dbReference type="PROSITE" id="PS50011">
    <property type="entry name" value="PROTEIN_KINASE_DOM"/>
    <property type="match status" value="1"/>
</dbReference>
<evidence type="ECO:0000256" key="14">
    <source>
        <dbReference type="ARBA" id="ARBA00029343"/>
    </source>
</evidence>
<evidence type="ECO:0000256" key="12">
    <source>
        <dbReference type="ARBA" id="ARBA00023136"/>
    </source>
</evidence>
<name>A0A6J3QRZ9_TURTR</name>
<keyword evidence="7 19" id="KW-0418">Kinase</keyword>
<evidence type="ECO:0000256" key="9">
    <source>
        <dbReference type="ARBA" id="ARBA00022840"/>
    </source>
</evidence>
<evidence type="ECO:0000256" key="10">
    <source>
        <dbReference type="ARBA" id="ARBA00022968"/>
    </source>
</evidence>
<evidence type="ECO:0000259" key="17">
    <source>
        <dbReference type="PROSITE" id="PS50011"/>
    </source>
</evidence>
<dbReference type="GO" id="GO:0005789">
    <property type="term" value="C:endoplasmic reticulum membrane"/>
    <property type="evidence" value="ECO:0007669"/>
    <property type="project" value="UniProtKB-SubCell"/>
</dbReference>
<gene>
    <name evidence="19" type="primary">POMK</name>
</gene>
<reference evidence="19" key="1">
    <citation type="submission" date="2025-08" db="UniProtKB">
        <authorList>
            <consortium name="RefSeq"/>
        </authorList>
    </citation>
    <scope>IDENTIFICATION</scope>
    <source>
        <tissue evidence="19">Spleen</tissue>
    </source>
</reference>
<dbReference type="FunFam" id="1.10.510.10:FF:000464">
    <property type="entry name" value="Protein O-mannose kinase"/>
    <property type="match status" value="1"/>
</dbReference>
<evidence type="ECO:0000256" key="11">
    <source>
        <dbReference type="ARBA" id="ARBA00022989"/>
    </source>
</evidence>
<comment type="function">
    <text evidence="13">Protein O-mannose kinase that specifically mediates phosphorylation at the 6-position of an O-mannose of the trisaccharide (N-acetylgalactosamine (GalNAc)-beta-1,3-N-acetylglucosamine (GlcNAc)-beta-1,4-mannose) to generate phosphorylated O-mannosyl trisaccharide (N-acetylgalactosamine-beta-1,3-N-acetylglucosamine-beta-1,4-(phosphate-6-)mannose). Phosphorylated O-mannosyl trisaccharide is a carbohydrate structure present in alpha-dystroglycan (DAG1), which is required for binding laminin G-like domain-containing extracellular proteins with high affinity. Only shows kinase activity when the GalNAc-beta-3-GlcNAc-beta-terminus is linked to the 4-position of O-mannose, suggesting that this disaccharide serves as the substrate recognition motif.</text>
</comment>
<dbReference type="SUPFAM" id="SSF56112">
    <property type="entry name" value="Protein kinase-like (PK-like)"/>
    <property type="match status" value="1"/>
</dbReference>
<comment type="subcellular location">
    <subcellularLocation>
        <location evidence="1">Endoplasmic reticulum membrane</location>
        <topology evidence="1">Single-pass type II membrane protein</topology>
    </subcellularLocation>
</comment>
<evidence type="ECO:0000256" key="16">
    <source>
        <dbReference type="ARBA" id="ARBA00030430"/>
    </source>
</evidence>
<keyword evidence="10" id="KW-0735">Signal-anchor</keyword>
<organism evidence="18 19">
    <name type="scientific">Tursiops truncatus</name>
    <name type="common">Atlantic bottle-nosed dolphin</name>
    <name type="synonym">Delphinus truncatus</name>
    <dbReference type="NCBI Taxonomy" id="9739"/>
    <lineage>
        <taxon>Eukaryota</taxon>
        <taxon>Metazoa</taxon>
        <taxon>Chordata</taxon>
        <taxon>Craniata</taxon>
        <taxon>Vertebrata</taxon>
        <taxon>Euteleostomi</taxon>
        <taxon>Mammalia</taxon>
        <taxon>Eutheria</taxon>
        <taxon>Laurasiatheria</taxon>
        <taxon>Artiodactyla</taxon>
        <taxon>Whippomorpha</taxon>
        <taxon>Cetacea</taxon>
        <taxon>Odontoceti</taxon>
        <taxon>Delphinidae</taxon>
        <taxon>Tursiops</taxon>
    </lineage>
</organism>
<keyword evidence="5" id="KW-0812">Transmembrane</keyword>
<dbReference type="Pfam" id="PF07714">
    <property type="entry name" value="PK_Tyr_Ser-Thr"/>
    <property type="match status" value="1"/>
</dbReference>
<keyword evidence="9" id="KW-0067">ATP-binding</keyword>
<evidence type="ECO:0000256" key="3">
    <source>
        <dbReference type="ARBA" id="ARBA00015906"/>
    </source>
</evidence>
<evidence type="ECO:0000256" key="7">
    <source>
        <dbReference type="ARBA" id="ARBA00022777"/>
    </source>
</evidence>
<keyword evidence="12" id="KW-0472">Membrane</keyword>
<dbReference type="FunCoup" id="A0A6J3QRZ9">
    <property type="interactions" value="2073"/>
</dbReference>
<dbReference type="PANTHER" id="PTHR22618">
    <property type="entry name" value="PROTEIN O-MANNOSE KINASE"/>
    <property type="match status" value="1"/>
</dbReference>
<dbReference type="InterPro" id="IPR000719">
    <property type="entry name" value="Prot_kinase_dom"/>
</dbReference>
<evidence type="ECO:0000256" key="13">
    <source>
        <dbReference type="ARBA" id="ARBA00025665"/>
    </source>
</evidence>
<dbReference type="InParanoid" id="A0A6J3QRZ9"/>
<dbReference type="EC" id="2.7.1.183" evidence="2"/>
<dbReference type="InterPro" id="IPR039318">
    <property type="entry name" value="POMK"/>
</dbReference>
<dbReference type="GO" id="GO:0006493">
    <property type="term" value="P:protein O-linked glycosylation"/>
    <property type="evidence" value="ECO:0007669"/>
    <property type="project" value="InterPro"/>
</dbReference>
<feature type="domain" description="Protein kinase" evidence="17">
    <location>
        <begin position="121"/>
        <end position="390"/>
    </location>
</feature>
<evidence type="ECO:0000313" key="19">
    <source>
        <dbReference type="RefSeq" id="XP_033704788.1"/>
    </source>
</evidence>
<dbReference type="PANTHER" id="PTHR22618:SF2">
    <property type="entry name" value="PROTEIN O-MANNOSE KINASE"/>
    <property type="match status" value="1"/>
</dbReference>
<evidence type="ECO:0000256" key="8">
    <source>
        <dbReference type="ARBA" id="ARBA00022824"/>
    </source>
</evidence>
<dbReference type="SMART" id="SM00220">
    <property type="entry name" value="S_TKc"/>
    <property type="match status" value="1"/>
</dbReference>
<dbReference type="Proteomes" id="UP000245320">
    <property type="component" value="Chromosome 21"/>
</dbReference>
<evidence type="ECO:0000256" key="4">
    <source>
        <dbReference type="ARBA" id="ARBA00022679"/>
    </source>
</evidence>
<dbReference type="InterPro" id="IPR001245">
    <property type="entry name" value="Ser-Thr/Tyr_kinase_cat_dom"/>
</dbReference>
<keyword evidence="8" id="KW-0256">Endoplasmic reticulum</keyword>
<evidence type="ECO:0000256" key="2">
    <source>
        <dbReference type="ARBA" id="ARBA00011932"/>
    </source>
</evidence>
<evidence type="ECO:0000256" key="1">
    <source>
        <dbReference type="ARBA" id="ARBA00004648"/>
    </source>
</evidence>
<dbReference type="GO" id="GO:0004672">
    <property type="term" value="F:protein kinase activity"/>
    <property type="evidence" value="ECO:0007669"/>
    <property type="project" value="InterPro"/>
</dbReference>
<dbReference type="OrthoDB" id="4062651at2759"/>
<keyword evidence="6" id="KW-0547">Nucleotide-binding</keyword>
<dbReference type="AlphaFoldDB" id="A0A6J3QRZ9"/>
<dbReference type="Gene3D" id="1.10.510.10">
    <property type="entry name" value="Transferase(Phosphotransferase) domain 1"/>
    <property type="match status" value="1"/>
</dbReference>
<evidence type="ECO:0000256" key="6">
    <source>
        <dbReference type="ARBA" id="ARBA00022741"/>
    </source>
</evidence>
<protein>
    <recommendedName>
        <fullName evidence="3">Protein O-mannose kinase</fullName>
        <ecNumber evidence="2">2.7.1.183</ecNumber>
    </recommendedName>
    <alternativeName>
        <fullName evidence="16">Protein kinase-like protein SgK196</fullName>
    </alternativeName>
    <alternativeName>
        <fullName evidence="15">Sugen kinase 196</fullName>
    </alternativeName>
</protein>
<dbReference type="GeneID" id="101328666"/>
<proteinExistence type="predicted"/>
<evidence type="ECO:0000256" key="15">
    <source>
        <dbReference type="ARBA" id="ARBA00030304"/>
    </source>
</evidence>
<accession>A0A6J3QRZ9</accession>
<keyword evidence="18" id="KW-1185">Reference proteome</keyword>
<dbReference type="InterPro" id="IPR011009">
    <property type="entry name" value="Kinase-like_dom_sf"/>
</dbReference>
<dbReference type="GO" id="GO:0005524">
    <property type="term" value="F:ATP binding"/>
    <property type="evidence" value="ECO:0007669"/>
    <property type="project" value="UniProtKB-KW"/>
</dbReference>
<comment type="catalytic activity">
    <reaction evidence="14">
        <text>3-O-[beta-D-GalNAc-(1-&gt;3)-beta-D-GlcNAc-(1-&gt;4)-alpha-D-Man]-L-Thr-[protein] + ATP = 3-O-[beta-D-GalNAc-(1-&gt;3)-beta-D-GlcNAc-(1-&gt;4)-(O-6-P-alpha-D-Man)]-Thr-[protein] + ADP + H(+)</text>
        <dbReference type="Rhea" id="RHEA:52616"/>
        <dbReference type="Rhea" id="RHEA-COMP:13308"/>
        <dbReference type="Rhea" id="RHEA-COMP:13309"/>
        <dbReference type="ChEBI" id="CHEBI:15378"/>
        <dbReference type="ChEBI" id="CHEBI:30616"/>
        <dbReference type="ChEBI" id="CHEBI:136709"/>
        <dbReference type="ChEBI" id="CHEBI:136710"/>
        <dbReference type="ChEBI" id="CHEBI:456216"/>
        <dbReference type="EC" id="2.7.1.183"/>
    </reaction>
</comment>
<dbReference type="GO" id="GO:0019200">
    <property type="term" value="F:carbohydrate kinase activity"/>
    <property type="evidence" value="ECO:0007669"/>
    <property type="project" value="InterPro"/>
</dbReference>
<dbReference type="RefSeq" id="XP_033704788.1">
    <property type="nucleotide sequence ID" value="XM_033848897.1"/>
</dbReference>
<evidence type="ECO:0000256" key="5">
    <source>
        <dbReference type="ARBA" id="ARBA00022692"/>
    </source>
</evidence>
<sequence length="390" mass="44286">MLATGETEFRSPGRCLEGERWRERCGPGISVRKELAEASAMETRPQEGRKGPPPRDVPPVVGLLLSMALMNALLYLCLDWLFISPRRSTEDPTRCPYGHFRMGPTSNCSPWLSCEQLRTEVRQMKRVGEGAVKRVFLSEWKERKVALSRLTRLEVRDDFLHGLRMLKSLQGEHVVTLLGYCEDDNSILTEYHPLGSLSSLETTLNLSKYRSTNTWQHRLQLALGYVAIIDFLHRSPLGTLVMCDSSDLPKTLSQYLLTANFSIVLNDLDALPLVNRSTGALVKCGHRELRGDFVAPEQLWPYGEDVPFHDDLMPAYDEKIDIWKIPDVSSFLLGHVEGSDMVRFHLFDIHKACKSQTPAERPTAQDVLDTYQKVLNLLRDTATSQTREML</sequence>
<keyword evidence="11" id="KW-1133">Transmembrane helix</keyword>
<keyword evidence="4" id="KW-0808">Transferase</keyword>
<dbReference type="CTD" id="84197"/>
<evidence type="ECO:0000313" key="18">
    <source>
        <dbReference type="Proteomes" id="UP000245320"/>
    </source>
</evidence>